<evidence type="ECO:0000313" key="1">
    <source>
        <dbReference type="EMBL" id="MDA0184671.1"/>
    </source>
</evidence>
<reference evidence="1" key="1">
    <citation type="submission" date="2022-10" db="EMBL/GenBank/DDBJ databases">
        <title>The WGS of Solirubrobacter phytolaccae KCTC 29190.</title>
        <authorList>
            <person name="Jiang Z."/>
        </authorList>
    </citation>
    <scope>NUCLEOTIDE SEQUENCE</scope>
    <source>
        <strain evidence="1">KCTC 29190</strain>
    </source>
</reference>
<evidence type="ECO:0000313" key="2">
    <source>
        <dbReference type="Proteomes" id="UP001147653"/>
    </source>
</evidence>
<accession>A0A9X3SCG8</accession>
<dbReference type="EMBL" id="JAPDDP010000083">
    <property type="protein sequence ID" value="MDA0184671.1"/>
    <property type="molecule type" value="Genomic_DNA"/>
</dbReference>
<sequence length="1105" mass="119416">MAVSLAAAVAPSYGAERGQAALAPPAGAKGADIADLRTQTSRTFSTGRGTFATQIGTESLNFRDASGRWKPVDNALEGDGAVLRNAANQYRVSIPRRLNGGAVRVTRGNAWIEFAPRGATNRAATARGAAAGFAGAWPGVELRYTATGDTVKEELIVRDRASVRDFAFDVRAPAGFTLKASASGTIVVRDSEGAVRMLLSRSMMLDAEGEYHGVRTDLRREADGWRLVLRPDRRWLAARDRAWPVTIDPSVYVGGGLDCTQGSAPSCAQLACSIFNEVGPGGECGQVLPVWEDEAAGWAWRTMLRWDLTGLLPAGTTVRKATMDLRAYYEYAPNSDFEIYRVTQPWTSDVSWTTSDGTTPWTPGGPLDGPYEPADLTALVSGWWTGQTPNHGLAVQLPGRHGWGDGAHIDPLLTIQYSGPGPNLGLDGELWTQTADPTTGQDHFGLNLSAQAHSAPLDRIEVRVDGALQETFTGTDCGTTCTTIADEWYLYTDPLSEGSHQIQAVVFDQAGLTDSHTWTISVPRENHYATMLASWRTAIQGSVDVRSPAPLTGPMPLPPDDWDTPQQCEADDTALRDCYDAITDWGADVQEWLTDNLPYGGDADLLWQPPVFTYSVSDDTARDLTFRMRDAFVFARHFVAHPNQSLDVAIGFHEPLDPSEVEAALPDHSALQVESAIDGYFEPEVASLGGSGRVTSPSSVPDSIEDFYAQQVDLAEANIDELENETPTDPDDADAIAAELSDLNRFKDQLDDRGAFVTGITVRLNPSGAQVALRSAAVTPSATSQIKSMSVLAPGTSVAAGGAQRLSEMSIDAQTVADAGGGAAARSASVPADQKTCAQAGQIGLIKASNQEPNPVYWAPSYHKADTVLGPRDGDDGLHQKRHRLRWKWLSSVSLAWMCAAEPTQRNVEIEARVFPSPTARWSKNWESHFTSRYTQGNLPGKGRYQDDIADGDDRLQDNPVDPQKYPDFAIVAKSGHFYRYNKRYWVDFTTNEGETDSGTVIYSAQATSTSVGTNESTYCGVIQQLRYVSCTFGRVTVCYDYAAISAGPVTQPDAQWIQKLGGSPRLTEVAADPGHRVHLEYSGGKQTREITSFCDPKPPGADDS</sequence>
<dbReference type="Proteomes" id="UP001147653">
    <property type="component" value="Unassembled WGS sequence"/>
</dbReference>
<dbReference type="RefSeq" id="WP_270029125.1">
    <property type="nucleotide sequence ID" value="NZ_JAPDDP010000083.1"/>
</dbReference>
<comment type="caution">
    <text evidence="1">The sequence shown here is derived from an EMBL/GenBank/DDBJ whole genome shotgun (WGS) entry which is preliminary data.</text>
</comment>
<dbReference type="GO" id="GO:0005975">
    <property type="term" value="P:carbohydrate metabolic process"/>
    <property type="evidence" value="ECO:0007669"/>
    <property type="project" value="UniProtKB-ARBA"/>
</dbReference>
<dbReference type="NCBIfam" id="NF033679">
    <property type="entry name" value="DNRLRE_dom"/>
    <property type="match status" value="1"/>
</dbReference>
<dbReference type="Gene3D" id="2.60.40.10">
    <property type="entry name" value="Immunoglobulins"/>
    <property type="match status" value="1"/>
</dbReference>
<proteinExistence type="predicted"/>
<name>A0A9X3SCG8_9ACTN</name>
<gene>
    <name evidence="1" type="ORF">OJ997_30495</name>
</gene>
<dbReference type="InterPro" id="IPR013783">
    <property type="entry name" value="Ig-like_fold"/>
</dbReference>
<dbReference type="AlphaFoldDB" id="A0A9X3SCG8"/>
<organism evidence="1 2">
    <name type="scientific">Solirubrobacter phytolaccae</name>
    <dbReference type="NCBI Taxonomy" id="1404360"/>
    <lineage>
        <taxon>Bacteria</taxon>
        <taxon>Bacillati</taxon>
        <taxon>Actinomycetota</taxon>
        <taxon>Thermoleophilia</taxon>
        <taxon>Solirubrobacterales</taxon>
        <taxon>Solirubrobacteraceae</taxon>
        <taxon>Solirubrobacter</taxon>
    </lineage>
</organism>
<protein>
    <submittedName>
        <fullName evidence="1">DNRLRE domain-containing protein</fullName>
    </submittedName>
</protein>
<keyword evidence="2" id="KW-1185">Reference proteome</keyword>